<evidence type="ECO:0000259" key="6">
    <source>
        <dbReference type="Pfam" id="PF24708"/>
    </source>
</evidence>
<keyword evidence="3" id="KW-0732">Signal</keyword>
<proteinExistence type="predicted"/>
<organism evidence="7 8">
    <name type="scientific">Coprinopsis marcescibilis</name>
    <name type="common">Agaric fungus</name>
    <name type="synonym">Psathyrella marcescibilis</name>
    <dbReference type="NCBI Taxonomy" id="230819"/>
    <lineage>
        <taxon>Eukaryota</taxon>
        <taxon>Fungi</taxon>
        <taxon>Dikarya</taxon>
        <taxon>Basidiomycota</taxon>
        <taxon>Agaricomycotina</taxon>
        <taxon>Agaricomycetes</taxon>
        <taxon>Agaricomycetidae</taxon>
        <taxon>Agaricales</taxon>
        <taxon>Agaricineae</taxon>
        <taxon>Psathyrellaceae</taxon>
        <taxon>Coprinopsis</taxon>
    </lineage>
</organism>
<keyword evidence="5" id="KW-0443">Lipid metabolism</keyword>
<dbReference type="GO" id="GO:0016787">
    <property type="term" value="F:hydrolase activity"/>
    <property type="evidence" value="ECO:0007669"/>
    <property type="project" value="UniProtKB-KW"/>
</dbReference>
<dbReference type="Pfam" id="PF24708">
    <property type="entry name" value="Lip_C"/>
    <property type="match status" value="1"/>
</dbReference>
<dbReference type="InterPro" id="IPR029058">
    <property type="entry name" value="AB_hydrolase_fold"/>
</dbReference>
<evidence type="ECO:0000256" key="5">
    <source>
        <dbReference type="ARBA" id="ARBA00023098"/>
    </source>
</evidence>
<dbReference type="GO" id="GO:0005576">
    <property type="term" value="C:extracellular region"/>
    <property type="evidence" value="ECO:0007669"/>
    <property type="project" value="UniProtKB-SubCell"/>
</dbReference>
<evidence type="ECO:0000313" key="7">
    <source>
        <dbReference type="EMBL" id="TFK30866.1"/>
    </source>
</evidence>
<evidence type="ECO:0000256" key="3">
    <source>
        <dbReference type="ARBA" id="ARBA00022729"/>
    </source>
</evidence>
<dbReference type="InterPro" id="IPR056304">
    <property type="entry name" value="Lip-like_C"/>
</dbReference>
<dbReference type="PANTHER" id="PTHR34043:SF3">
    <property type="entry name" value="ALPHA_BETA-HYDROLASES SUPERFAMILY PROTEIN"/>
    <property type="match status" value="1"/>
</dbReference>
<dbReference type="STRING" id="230819.A0A5C3LG49"/>
<dbReference type="EMBL" id="ML210146">
    <property type="protein sequence ID" value="TFK30866.1"/>
    <property type="molecule type" value="Genomic_DNA"/>
</dbReference>
<dbReference type="GO" id="GO:0006629">
    <property type="term" value="P:lipid metabolic process"/>
    <property type="evidence" value="ECO:0007669"/>
    <property type="project" value="UniProtKB-KW"/>
</dbReference>
<reference evidence="7 8" key="1">
    <citation type="journal article" date="2019" name="Nat. Ecol. Evol.">
        <title>Megaphylogeny resolves global patterns of mushroom evolution.</title>
        <authorList>
            <person name="Varga T."/>
            <person name="Krizsan K."/>
            <person name="Foldi C."/>
            <person name="Dima B."/>
            <person name="Sanchez-Garcia M."/>
            <person name="Sanchez-Ramirez S."/>
            <person name="Szollosi G.J."/>
            <person name="Szarkandi J.G."/>
            <person name="Papp V."/>
            <person name="Albert L."/>
            <person name="Andreopoulos W."/>
            <person name="Angelini C."/>
            <person name="Antonin V."/>
            <person name="Barry K.W."/>
            <person name="Bougher N.L."/>
            <person name="Buchanan P."/>
            <person name="Buyck B."/>
            <person name="Bense V."/>
            <person name="Catcheside P."/>
            <person name="Chovatia M."/>
            <person name="Cooper J."/>
            <person name="Damon W."/>
            <person name="Desjardin D."/>
            <person name="Finy P."/>
            <person name="Geml J."/>
            <person name="Haridas S."/>
            <person name="Hughes K."/>
            <person name="Justo A."/>
            <person name="Karasinski D."/>
            <person name="Kautmanova I."/>
            <person name="Kiss B."/>
            <person name="Kocsube S."/>
            <person name="Kotiranta H."/>
            <person name="LaButti K.M."/>
            <person name="Lechner B.E."/>
            <person name="Liimatainen K."/>
            <person name="Lipzen A."/>
            <person name="Lukacs Z."/>
            <person name="Mihaltcheva S."/>
            <person name="Morgado L.N."/>
            <person name="Niskanen T."/>
            <person name="Noordeloos M.E."/>
            <person name="Ohm R.A."/>
            <person name="Ortiz-Santana B."/>
            <person name="Ovrebo C."/>
            <person name="Racz N."/>
            <person name="Riley R."/>
            <person name="Savchenko A."/>
            <person name="Shiryaev A."/>
            <person name="Soop K."/>
            <person name="Spirin V."/>
            <person name="Szebenyi C."/>
            <person name="Tomsovsky M."/>
            <person name="Tulloss R.E."/>
            <person name="Uehling J."/>
            <person name="Grigoriev I.V."/>
            <person name="Vagvolgyi C."/>
            <person name="Papp T."/>
            <person name="Martin F.M."/>
            <person name="Miettinen O."/>
            <person name="Hibbett D.S."/>
            <person name="Nagy L.G."/>
        </authorList>
    </citation>
    <scope>NUCLEOTIDE SEQUENCE [LARGE SCALE GENOMIC DNA]</scope>
    <source>
        <strain evidence="7 8">CBS 121175</strain>
    </source>
</reference>
<gene>
    <name evidence="7" type="ORF">FA15DRAFT_690476</name>
</gene>
<dbReference type="Gene3D" id="3.40.50.1820">
    <property type="entry name" value="alpha/beta hydrolase"/>
    <property type="match status" value="1"/>
</dbReference>
<dbReference type="Proteomes" id="UP000307440">
    <property type="component" value="Unassembled WGS sequence"/>
</dbReference>
<keyword evidence="4 7" id="KW-0378">Hydrolase</keyword>
<keyword evidence="8" id="KW-1185">Reference proteome</keyword>
<keyword evidence="2" id="KW-0964">Secreted</keyword>
<sequence length="523" mass="58195">MAIPLVVVEGFLGGNFGASLWRSVEDIVNELDAPLDERSSSNLDALPSITDANDRRKLLIVSVGPASSLHDRACELYYALRGGTVDYGFEHSETHNHARFGRTNSAGTYPEWSKDHPLHFLGHSIIGRGGIIYHQQSYFSPHNSPYSIGTRFWAFLAFLVRFRLSISESEDGRSLWTVTFSGLEASAWAEGGPTIVKLQYLISIGHFGTDAHPDMILSVHSISAAFRGTQLVYTLGESTHSAPSVRHISIGALLAKLIHIFAYISPLVPYSLLWDLHAESRSLSYRDISIPAFFRHLWRSDWAESKDATPYDMTFEAADERESRGEGDPFPNTFYQSLVFSMTERLSSSGPNHGPPLSWMVSGPLFMMSRAIGVFDFSLLRPLPKFCERHKHSEQLINSTSGPTAMEAGVSPDSHLDQSHWANDGVVPVFSQYHPFECSPSKCNHRGPLDLGIKNGPFAGRWIVQQLVESHSHFSFVPPIRTRTTAQTTFWKSIGSQLDSIDSRIIRGQHTQPQSDLLPICTP</sequence>
<feature type="domain" description="Lipase-like C-terminal" evidence="6">
    <location>
        <begin position="62"/>
        <end position="128"/>
    </location>
</feature>
<evidence type="ECO:0000256" key="2">
    <source>
        <dbReference type="ARBA" id="ARBA00022525"/>
    </source>
</evidence>
<accession>A0A5C3LG49</accession>
<dbReference type="AlphaFoldDB" id="A0A5C3LG49"/>
<protein>
    <submittedName>
        <fullName evidence="7">Alpha/beta-hydrolase</fullName>
    </submittedName>
</protein>
<comment type="subcellular location">
    <subcellularLocation>
        <location evidence="1">Secreted</location>
    </subcellularLocation>
</comment>
<dbReference type="PANTHER" id="PTHR34043">
    <property type="entry name" value="ALPHA/BETA-HYDROLASES SUPERFAMILY PROTEIN"/>
    <property type="match status" value="1"/>
</dbReference>
<dbReference type="OrthoDB" id="206848at2759"/>
<evidence type="ECO:0000256" key="4">
    <source>
        <dbReference type="ARBA" id="ARBA00022801"/>
    </source>
</evidence>
<evidence type="ECO:0000256" key="1">
    <source>
        <dbReference type="ARBA" id="ARBA00004613"/>
    </source>
</evidence>
<name>A0A5C3LG49_COPMA</name>
<evidence type="ECO:0000313" key="8">
    <source>
        <dbReference type="Proteomes" id="UP000307440"/>
    </source>
</evidence>